<feature type="domain" description="Transposase IS4-like" evidence="2">
    <location>
        <begin position="24"/>
        <end position="140"/>
    </location>
</feature>
<dbReference type="AlphaFoldDB" id="A0A7R7JJQ0"/>
<accession>A0A7R7JJQ0</accession>
<dbReference type="OrthoDB" id="3335835at2"/>
<gene>
    <name evidence="3" type="ORF">MHEC_44500</name>
</gene>
<dbReference type="PANTHER" id="PTHR30007">
    <property type="entry name" value="PHP DOMAIN PROTEIN"/>
    <property type="match status" value="1"/>
</dbReference>
<feature type="chain" id="PRO_5038820114" description="Transposase IS4-like domain-containing protein" evidence="1">
    <location>
        <begin position="30"/>
        <end position="152"/>
    </location>
</feature>
<dbReference type="EMBL" id="AP024237">
    <property type="protein sequence ID" value="BCO38017.1"/>
    <property type="molecule type" value="Genomic_DNA"/>
</dbReference>
<keyword evidence="4" id="KW-1185">Reference proteome</keyword>
<dbReference type="RefSeq" id="WP_048889434.1">
    <property type="nucleotide sequence ID" value="NZ_AP024237.1"/>
</dbReference>
<reference evidence="3 4" key="1">
    <citation type="submission" date="2020-12" db="EMBL/GenBank/DDBJ databases">
        <title>Complete genome sequence of Mycobacterium heckeshornense JCM 15655T, closely related to a pathogenic non-tuberculous mycobacterial species Mycobacterium xenopi.</title>
        <authorList>
            <person name="Yoshida M."/>
            <person name="Fukano H."/>
            <person name="Asakura T."/>
            <person name="Suzuki M."/>
            <person name="Hoshino Y."/>
        </authorList>
    </citation>
    <scope>NUCLEOTIDE SEQUENCE [LARGE SCALE GENOMIC DNA]</scope>
    <source>
        <strain evidence="3 4">JCM 15655</strain>
    </source>
</reference>
<dbReference type="Proteomes" id="UP000595446">
    <property type="component" value="Chromosome"/>
</dbReference>
<protein>
    <recommendedName>
        <fullName evidence="2">Transposase IS4-like domain-containing protein</fullName>
    </recommendedName>
</protein>
<evidence type="ECO:0000313" key="4">
    <source>
        <dbReference type="Proteomes" id="UP000595446"/>
    </source>
</evidence>
<feature type="signal peptide" evidence="1">
    <location>
        <begin position="1"/>
        <end position="29"/>
    </location>
</feature>
<dbReference type="GO" id="GO:0004803">
    <property type="term" value="F:transposase activity"/>
    <property type="evidence" value="ECO:0007669"/>
    <property type="project" value="InterPro"/>
</dbReference>
<dbReference type="GO" id="GO:0006313">
    <property type="term" value="P:DNA transposition"/>
    <property type="evidence" value="ECO:0007669"/>
    <property type="project" value="InterPro"/>
</dbReference>
<organism evidence="3 4">
    <name type="scientific">Mycobacterium heckeshornense</name>
    <dbReference type="NCBI Taxonomy" id="110505"/>
    <lineage>
        <taxon>Bacteria</taxon>
        <taxon>Bacillati</taxon>
        <taxon>Actinomycetota</taxon>
        <taxon>Actinomycetes</taxon>
        <taxon>Mycobacteriales</taxon>
        <taxon>Mycobacteriaceae</taxon>
        <taxon>Mycobacterium</taxon>
    </lineage>
</organism>
<evidence type="ECO:0000259" key="2">
    <source>
        <dbReference type="Pfam" id="PF01609"/>
    </source>
</evidence>
<dbReference type="Pfam" id="PF01609">
    <property type="entry name" value="DDE_Tnp_1"/>
    <property type="match status" value="1"/>
</dbReference>
<keyword evidence="1" id="KW-0732">Signal</keyword>
<evidence type="ECO:0000256" key="1">
    <source>
        <dbReference type="SAM" id="SignalP"/>
    </source>
</evidence>
<name>A0A7R7JJQ0_9MYCO</name>
<dbReference type="InterPro" id="IPR002559">
    <property type="entry name" value="Transposase_11"/>
</dbReference>
<dbReference type="PANTHER" id="PTHR30007:SF0">
    <property type="entry name" value="TRANSPOSASE"/>
    <property type="match status" value="1"/>
</dbReference>
<dbReference type="GO" id="GO:0003677">
    <property type="term" value="F:DNA binding"/>
    <property type="evidence" value="ECO:0007669"/>
    <property type="project" value="InterPro"/>
</dbReference>
<evidence type="ECO:0000313" key="3">
    <source>
        <dbReference type="EMBL" id="BCO38017.1"/>
    </source>
</evidence>
<sequence>MPDVRGNWQEILARAKRLCLLASAGVLVAAIVTPADVTDRAAFPTLLRKARRVAPTISHLWVDKGYTGRAVISAAAGAGVTVEVISGPKPGRGFIVQPRRWVVERTNGWINHCRRIDRHYETTLAAHEGFLYLSQIALLLRRLDRSQLFDTL</sequence>
<proteinExistence type="predicted"/>